<evidence type="ECO:0000313" key="1">
    <source>
        <dbReference type="EMBL" id="KAI4308337.1"/>
    </source>
</evidence>
<comment type="caution">
    <text evidence="1">The sequence shown here is derived from an EMBL/GenBank/DDBJ whole genome shotgun (WGS) entry which is preliminary data.</text>
</comment>
<reference evidence="1 2" key="1">
    <citation type="journal article" date="2022" name="DNA Res.">
        <title>Chromosomal-level genome assembly of the orchid tree Bauhinia variegata (Leguminosae; Cercidoideae) supports the allotetraploid origin hypothesis of Bauhinia.</title>
        <authorList>
            <person name="Zhong Y."/>
            <person name="Chen Y."/>
            <person name="Zheng D."/>
            <person name="Pang J."/>
            <person name="Liu Y."/>
            <person name="Luo S."/>
            <person name="Meng S."/>
            <person name="Qian L."/>
            <person name="Wei D."/>
            <person name="Dai S."/>
            <person name="Zhou R."/>
        </authorList>
    </citation>
    <scope>NUCLEOTIDE SEQUENCE [LARGE SCALE GENOMIC DNA]</scope>
    <source>
        <strain evidence="1">BV-YZ2020</strain>
    </source>
</reference>
<proteinExistence type="predicted"/>
<name>A0ACB9LFV1_BAUVA</name>
<dbReference type="Proteomes" id="UP000828941">
    <property type="component" value="Chromosome 12"/>
</dbReference>
<protein>
    <submittedName>
        <fullName evidence="1">Uncharacterized protein</fullName>
    </submittedName>
</protein>
<gene>
    <name evidence="1" type="ORF">L6164_031421</name>
</gene>
<keyword evidence="2" id="KW-1185">Reference proteome</keyword>
<evidence type="ECO:0000313" key="2">
    <source>
        <dbReference type="Proteomes" id="UP000828941"/>
    </source>
</evidence>
<sequence>MYKTKLQELCHQKRWALPKYSAMRDGPDHLPRFKASVFVNGANFDSLSPCNSSKEAHNEAAKLAFDHFSSSQSSPDSGIAETIAKEQRTGAYEPQELPISADSSIIKDDFNGLYKNQLQNYTRRKNLGSPIFTSKSEGPPHSTRFKAMVIIDGQSFESTEFFNTLREAEKAAAKVALMSLSLDIFQKGDSSVYKNLLQEFAQREGRCKPTYKTRKSGSPQSPSFFSTVEVEGKQFHGKAEKSKKQAEQDAAKVAYISLKGGGSNLNATFSPSDFIKTEALKSIHCSQQPEEDVLSNKNSSTSESRPASPKQYPSSSFSELDLSARSIPEPNKAMTPEASSYLLCNRFRVYTSFPDIAFPEGITVLPVSDNKWVAVSLEFPTAEVHC</sequence>
<dbReference type="EMBL" id="CM039437">
    <property type="protein sequence ID" value="KAI4308337.1"/>
    <property type="molecule type" value="Genomic_DNA"/>
</dbReference>
<accession>A0ACB9LFV1</accession>
<organism evidence="1 2">
    <name type="scientific">Bauhinia variegata</name>
    <name type="common">Purple orchid tree</name>
    <name type="synonym">Phanera variegata</name>
    <dbReference type="NCBI Taxonomy" id="167791"/>
    <lineage>
        <taxon>Eukaryota</taxon>
        <taxon>Viridiplantae</taxon>
        <taxon>Streptophyta</taxon>
        <taxon>Embryophyta</taxon>
        <taxon>Tracheophyta</taxon>
        <taxon>Spermatophyta</taxon>
        <taxon>Magnoliopsida</taxon>
        <taxon>eudicotyledons</taxon>
        <taxon>Gunneridae</taxon>
        <taxon>Pentapetalae</taxon>
        <taxon>rosids</taxon>
        <taxon>fabids</taxon>
        <taxon>Fabales</taxon>
        <taxon>Fabaceae</taxon>
        <taxon>Cercidoideae</taxon>
        <taxon>Cercideae</taxon>
        <taxon>Bauhiniinae</taxon>
        <taxon>Bauhinia</taxon>
    </lineage>
</organism>